<dbReference type="NCBIfam" id="TIGR01445">
    <property type="entry name" value="intein_Nterm"/>
    <property type="match status" value="2"/>
</dbReference>
<dbReference type="InterPro" id="IPR039718">
    <property type="entry name" value="Rrm1"/>
</dbReference>
<keyword evidence="5" id="KW-0067">ATP-binding</keyword>
<dbReference type="Pfam" id="PF02867">
    <property type="entry name" value="Ribonuc_red_lgC"/>
    <property type="match status" value="2"/>
</dbReference>
<dbReference type="PROSITE" id="PS50818">
    <property type="entry name" value="INTEIN_C_TER"/>
    <property type="match status" value="1"/>
</dbReference>
<dbReference type="InterPro" id="IPR003586">
    <property type="entry name" value="Hint_dom_C"/>
</dbReference>
<dbReference type="PANTHER" id="PTHR11573">
    <property type="entry name" value="RIBONUCLEOSIDE-DIPHOSPHATE REDUCTASE LARGE CHAIN"/>
    <property type="match status" value="1"/>
</dbReference>
<dbReference type="PROSITE" id="PS50819">
    <property type="entry name" value="INTEIN_ENDONUCLEASE"/>
    <property type="match status" value="1"/>
</dbReference>
<evidence type="ECO:0000256" key="5">
    <source>
        <dbReference type="ARBA" id="ARBA00022840"/>
    </source>
</evidence>
<dbReference type="InterPro" id="IPR030934">
    <property type="entry name" value="Intein_C"/>
</dbReference>
<dbReference type="SUPFAM" id="SSF51998">
    <property type="entry name" value="PFL-like glycyl radical enzymes"/>
    <property type="match status" value="2"/>
</dbReference>
<dbReference type="InterPro" id="IPR006142">
    <property type="entry name" value="INTEIN"/>
</dbReference>
<dbReference type="GO" id="GO:0004519">
    <property type="term" value="F:endonuclease activity"/>
    <property type="evidence" value="ECO:0007669"/>
    <property type="project" value="InterPro"/>
</dbReference>
<dbReference type="EC" id="1.17.4.1" evidence="2"/>
<evidence type="ECO:0000313" key="11">
    <source>
        <dbReference type="EMBL" id="QHS77398.1"/>
    </source>
</evidence>
<dbReference type="EMBL" id="MN740546">
    <property type="protein sequence ID" value="QHS77398.1"/>
    <property type="molecule type" value="Genomic_DNA"/>
</dbReference>
<dbReference type="InterPro" id="IPR036844">
    <property type="entry name" value="Hint_dom_sf"/>
</dbReference>
<evidence type="ECO:0000256" key="8">
    <source>
        <dbReference type="ARBA" id="ARBA00023116"/>
    </source>
</evidence>
<dbReference type="PROSITE" id="PS51161">
    <property type="entry name" value="ATP_CONE"/>
    <property type="match status" value="1"/>
</dbReference>
<keyword evidence="7" id="KW-0560">Oxidoreductase</keyword>
<dbReference type="Gene3D" id="3.10.28.10">
    <property type="entry name" value="Homing endonucleases"/>
    <property type="match status" value="1"/>
</dbReference>
<dbReference type="UniPathway" id="UPA00326"/>
<evidence type="ECO:0000256" key="2">
    <source>
        <dbReference type="ARBA" id="ARBA00012274"/>
    </source>
</evidence>
<organism evidence="11">
    <name type="scientific">viral metagenome</name>
    <dbReference type="NCBI Taxonomy" id="1070528"/>
    <lineage>
        <taxon>unclassified sequences</taxon>
        <taxon>metagenomes</taxon>
        <taxon>organismal metagenomes</taxon>
    </lineage>
</organism>
<keyword evidence="3" id="KW-0547">Nucleotide-binding</keyword>
<keyword evidence="6" id="KW-0651">Protein splicing</keyword>
<keyword evidence="4" id="KW-0068">Autocatalytic cleavage</keyword>
<evidence type="ECO:0000256" key="6">
    <source>
        <dbReference type="ARBA" id="ARBA00023000"/>
    </source>
</evidence>
<dbReference type="GO" id="GO:0009263">
    <property type="term" value="P:deoxyribonucleotide biosynthetic process"/>
    <property type="evidence" value="ECO:0007669"/>
    <property type="project" value="UniProtKB-KW"/>
</dbReference>
<feature type="domain" description="ATP-cone" evidence="10">
    <location>
        <begin position="11"/>
        <end position="102"/>
    </location>
</feature>
<dbReference type="InterPro" id="IPR008926">
    <property type="entry name" value="RNR_R1-su_N"/>
</dbReference>
<dbReference type="Pfam" id="PF14528">
    <property type="entry name" value="LAGLIDADG_3"/>
    <property type="match status" value="1"/>
</dbReference>
<dbReference type="InterPro" id="IPR003587">
    <property type="entry name" value="Hint_dom_N"/>
</dbReference>
<dbReference type="PROSITE" id="PS50817">
    <property type="entry name" value="INTEIN_N_TER"/>
    <property type="match status" value="2"/>
</dbReference>
<evidence type="ECO:0000259" key="9">
    <source>
        <dbReference type="PROSITE" id="PS50819"/>
    </source>
</evidence>
<dbReference type="Pfam" id="PF00317">
    <property type="entry name" value="Ribonuc_red_lgN"/>
    <property type="match status" value="1"/>
</dbReference>
<dbReference type="InterPro" id="IPR006141">
    <property type="entry name" value="Intein_N"/>
</dbReference>
<dbReference type="SMART" id="SM00305">
    <property type="entry name" value="HintC"/>
    <property type="match status" value="2"/>
</dbReference>
<proteinExistence type="inferred from homology"/>
<evidence type="ECO:0000259" key="10">
    <source>
        <dbReference type="PROSITE" id="PS51161"/>
    </source>
</evidence>
<dbReference type="InterPro" id="IPR027434">
    <property type="entry name" value="Homing_endonucl"/>
</dbReference>
<sequence length="1361" mass="156123">MKIKSSKMFSMSVIKRSGRKEKVSFDKIIMRIEQLCWDLDPKYIDPIDIAKETIKMMHNDITTEEIDQVSADVCANRIMEHPDFNKLAARIAVSNLHKATTESFFDVTEKLYSNTDSRGELNRLVTQNYYEVVCNNKDEIQKKLDFDRDYLLSFFGIKTLERAYLIRVKNGENHSISKQEKKLNSKYGKIVERPQHLWMRVAIGIHGQDLKRAFETYDLISQKYFTHASPTLYNAGSQRAQLSSCYLMNMDDSIDGIFKTISDCAQISKWAGGIGIHISSVRSAGSVIRGTNGASDGVIPMCRVLNSVARYVNQGGRRKGAIAIYFEPWHPDALELIDLRRPIGDEEMRARDLFLALWIPDLFMERVKDGGKWSFFCPDECPGLKEAYGEDFNKLYLKYEEEGRARSTIPASQIWEKILVAQIETGMPYMCFKDHANRKSNQKNLGTIQSSNLCVDGDTDILTDKGFIKIKLLKNNKTKVWNGFEFSDVEIKQTGENKLLDRITFSNGKTLECTPQHKFYIQQNTQNPISCSDLTVGNEIINYTLPILDEITNECVDYVQKKDISITKIERGIKKANTYCFTEPLRHMGVFNGILTGQCSEIYEYSDSNETAVCFTGNTEILTKKGLRKIKDCDNEEIYSYFDNDQSLQQSEHYEKAKLISNGVKEVYELIIEGQKPIKVTKDHPFLVRTGINMNTNKNTYVWKKVSELRTDDNIVTPQLSCNPYFNIKIKDNIDNEWLSVGWIISDKWTSDKGWGDCFEPDDKKAQNVVIKQIDKWQTSIKSTSYKKSNSVINRRLSKQLFKDFMADKFGFERTATQKRIYDKIKFAKPIQIANFLSGLFSSDGEVALSCNKLSICLNSSSDDLLYDAQSLLLNFGIKSKVQFSEVNTQKDCVQGTLEIYDIYNCDKFMEHIGFNLCPQKEEKYKNAKKLLETFKNTPINSMLTEIAKVKSVKQIGKEHVYDLSLPKSHNFIVSGCVVHNCNLASISLPAYIKEGSSGLEYDFQKLYEVTRVVTRNLNKVIDVNYYPTPETKNSNMRHRPIGLGVQGLADVFNQFKFSFESQEARDLNKKIFETIYFGSLTESCEMAKEDGHYETFKGSPFSEGKLQWHLWGLNKKDLLMNWDWDSLIEDIKKHGTRNSLLTAIMPTASTSQIMGNNEMIEPYTSNMYVRNTIAGEYLVLNEHLVKDLIKLNMWNEDIRNEILYDNGSIQKIKTIPDDIKAVYKTAFELSQKDLLTLEIERGPFIDQGASHNNFMGQPDFKRLTLAHFYAWKNGLKTGQYYLRSQTAVNATKFGLDATTRLAIEKKRGVQYNEKKITKQASNDDDPRNLNEIEQNIKPTIQKVNKWARPDNLTDCEMCSG</sequence>
<dbReference type="InterPro" id="IPR004860">
    <property type="entry name" value="LAGLIDADG_dom"/>
</dbReference>
<dbReference type="Gene3D" id="2.170.16.10">
    <property type="entry name" value="Hedgehog/Intein (Hint) domain"/>
    <property type="match status" value="3"/>
</dbReference>
<dbReference type="Pfam" id="PF03477">
    <property type="entry name" value="ATP-cone"/>
    <property type="match status" value="1"/>
</dbReference>
<protein>
    <recommendedName>
        <fullName evidence="2">ribonucleoside-diphosphate reductase</fullName>
        <ecNumber evidence="2">1.17.4.1</ecNumber>
    </recommendedName>
</protein>
<dbReference type="GO" id="GO:0005971">
    <property type="term" value="C:ribonucleoside-diphosphate reductase complex"/>
    <property type="evidence" value="ECO:0007669"/>
    <property type="project" value="TreeGrafter"/>
</dbReference>
<evidence type="ECO:0000256" key="7">
    <source>
        <dbReference type="ARBA" id="ARBA00023002"/>
    </source>
</evidence>
<dbReference type="SUPFAM" id="SSF48168">
    <property type="entry name" value="R1 subunit of ribonucleotide reductase, N-terminal domain"/>
    <property type="match status" value="1"/>
</dbReference>
<dbReference type="PANTHER" id="PTHR11573:SF6">
    <property type="entry name" value="RIBONUCLEOSIDE-DIPHOSPHATE REDUCTASE LARGE SUBUNIT"/>
    <property type="match status" value="1"/>
</dbReference>
<evidence type="ECO:0000256" key="4">
    <source>
        <dbReference type="ARBA" id="ARBA00022813"/>
    </source>
</evidence>
<dbReference type="InterPro" id="IPR005144">
    <property type="entry name" value="ATP-cone_dom"/>
</dbReference>
<dbReference type="Gene3D" id="3.20.70.20">
    <property type="match status" value="2"/>
</dbReference>
<keyword evidence="8" id="KW-0215">Deoxyribonucleotide synthesis</keyword>
<dbReference type="SMART" id="SM00306">
    <property type="entry name" value="HintN"/>
    <property type="match status" value="2"/>
</dbReference>
<dbReference type="GO" id="GO:0016539">
    <property type="term" value="P:intein-mediated protein splicing"/>
    <property type="evidence" value="ECO:0007669"/>
    <property type="project" value="InterPro"/>
</dbReference>
<dbReference type="PRINTS" id="PR00379">
    <property type="entry name" value="INTEIN"/>
</dbReference>
<name>A0A6C0ACG1_9ZZZZ</name>
<dbReference type="InterPro" id="IPR013509">
    <property type="entry name" value="RNR_lsu_N"/>
</dbReference>
<dbReference type="SUPFAM" id="SSF51294">
    <property type="entry name" value="Hedgehog/intein (Hint) domain"/>
    <property type="match status" value="2"/>
</dbReference>
<dbReference type="InterPro" id="IPR000788">
    <property type="entry name" value="RNR_lg_C"/>
</dbReference>
<reference evidence="11" key="1">
    <citation type="journal article" date="2020" name="Nature">
        <title>Giant virus diversity and host interactions through global metagenomics.</title>
        <authorList>
            <person name="Schulz F."/>
            <person name="Roux S."/>
            <person name="Paez-Espino D."/>
            <person name="Jungbluth S."/>
            <person name="Walsh D.A."/>
            <person name="Denef V.J."/>
            <person name="McMahon K.D."/>
            <person name="Konstantinidis K.T."/>
            <person name="Eloe-Fadrosh E.A."/>
            <person name="Kyrpides N.C."/>
            <person name="Woyke T."/>
        </authorList>
    </citation>
    <scope>NUCLEOTIDE SEQUENCE</scope>
    <source>
        <strain evidence="11">GVMAG-S-1004661-13</strain>
    </source>
</reference>
<dbReference type="SUPFAM" id="SSF55608">
    <property type="entry name" value="Homing endonucleases"/>
    <property type="match status" value="1"/>
</dbReference>
<dbReference type="NCBIfam" id="TIGR01443">
    <property type="entry name" value="intein_Cterm"/>
    <property type="match status" value="1"/>
</dbReference>
<accession>A0A6C0ACG1</accession>
<dbReference type="GO" id="GO:0005524">
    <property type="term" value="F:ATP binding"/>
    <property type="evidence" value="ECO:0007669"/>
    <property type="project" value="UniProtKB-KW"/>
</dbReference>
<dbReference type="InterPro" id="IPR004042">
    <property type="entry name" value="Intein_endonuc_central"/>
</dbReference>
<dbReference type="GO" id="GO:0004748">
    <property type="term" value="F:ribonucleoside-diphosphate reductase activity, thioredoxin disulfide as acceptor"/>
    <property type="evidence" value="ECO:0007669"/>
    <property type="project" value="UniProtKB-EC"/>
</dbReference>
<dbReference type="CDD" id="cd00081">
    <property type="entry name" value="Hint"/>
    <property type="match status" value="2"/>
</dbReference>
<feature type="domain" description="DOD-type homing endonuclease" evidence="9">
    <location>
        <begin position="801"/>
        <end position="878"/>
    </location>
</feature>
<comment type="similarity">
    <text evidence="1">Belongs to the ribonucleoside diphosphate reductase large chain family.</text>
</comment>
<evidence type="ECO:0000256" key="3">
    <source>
        <dbReference type="ARBA" id="ARBA00022741"/>
    </source>
</evidence>
<evidence type="ECO:0000256" key="1">
    <source>
        <dbReference type="ARBA" id="ARBA00010406"/>
    </source>
</evidence>